<organism evidence="2 3">
    <name type="scientific">Chironomus riparius</name>
    <dbReference type="NCBI Taxonomy" id="315576"/>
    <lineage>
        <taxon>Eukaryota</taxon>
        <taxon>Metazoa</taxon>
        <taxon>Ecdysozoa</taxon>
        <taxon>Arthropoda</taxon>
        <taxon>Hexapoda</taxon>
        <taxon>Insecta</taxon>
        <taxon>Pterygota</taxon>
        <taxon>Neoptera</taxon>
        <taxon>Endopterygota</taxon>
        <taxon>Diptera</taxon>
        <taxon>Nematocera</taxon>
        <taxon>Chironomoidea</taxon>
        <taxon>Chironomidae</taxon>
        <taxon>Chironominae</taxon>
        <taxon>Chironomus</taxon>
    </lineage>
</organism>
<name>A0A9N9WTV5_9DIPT</name>
<sequence length="268" mass="31460">MVDDPSVKDLPEQLLVWSCCEKASIRRDMIKFVHLIEINKNGPTRQLRQNKFLKKHQKLRLVLYRFATWNRIRCLQMKQIQLVPVMYWMTEWFEISCLKILNDLEKLMRLWINNYDNSELFIKLNAFLLSHPTLTTEIQNFLCFQSILQRKDPGGTGPWTIPIPITDMQALEIHDIEWARQESCVQRTNSLPDIKEICEASTSSHVRQTKSLPILTKATVDQGPKGILKKHKNVIISDRTVRKKLVFSEDMPKKDPPRKGFLSKLKSY</sequence>
<keyword evidence="3" id="KW-1185">Reference proteome</keyword>
<evidence type="ECO:0000256" key="1">
    <source>
        <dbReference type="SAM" id="MobiDB-lite"/>
    </source>
</evidence>
<feature type="compositionally biased region" description="Basic and acidic residues" evidence="1">
    <location>
        <begin position="248"/>
        <end position="258"/>
    </location>
</feature>
<dbReference type="EMBL" id="OU895878">
    <property type="protein sequence ID" value="CAG9803917.1"/>
    <property type="molecule type" value="Genomic_DNA"/>
</dbReference>
<gene>
    <name evidence="2" type="ORF">CHIRRI_LOCUS6812</name>
</gene>
<feature type="region of interest" description="Disordered" evidence="1">
    <location>
        <begin position="248"/>
        <end position="268"/>
    </location>
</feature>
<reference evidence="2" key="2">
    <citation type="submission" date="2022-10" db="EMBL/GenBank/DDBJ databases">
        <authorList>
            <consortium name="ENA_rothamsted_submissions"/>
            <consortium name="culmorum"/>
            <person name="King R."/>
        </authorList>
    </citation>
    <scope>NUCLEOTIDE SEQUENCE</scope>
</reference>
<dbReference type="AlphaFoldDB" id="A0A9N9WTV5"/>
<evidence type="ECO:0000313" key="2">
    <source>
        <dbReference type="EMBL" id="CAG9803917.1"/>
    </source>
</evidence>
<accession>A0A9N9WTV5</accession>
<protein>
    <submittedName>
        <fullName evidence="2">Uncharacterized protein</fullName>
    </submittedName>
</protein>
<reference evidence="2" key="1">
    <citation type="submission" date="2022-01" db="EMBL/GenBank/DDBJ databases">
        <authorList>
            <person name="King R."/>
        </authorList>
    </citation>
    <scope>NUCLEOTIDE SEQUENCE</scope>
</reference>
<dbReference type="Proteomes" id="UP001153620">
    <property type="component" value="Chromosome 2"/>
</dbReference>
<proteinExistence type="predicted"/>
<evidence type="ECO:0000313" key="3">
    <source>
        <dbReference type="Proteomes" id="UP001153620"/>
    </source>
</evidence>